<evidence type="ECO:0000256" key="2">
    <source>
        <dbReference type="ARBA" id="ARBA00022630"/>
    </source>
</evidence>
<dbReference type="PANTHER" id="PTHR11455">
    <property type="entry name" value="CRYPTOCHROME"/>
    <property type="match status" value="1"/>
</dbReference>
<dbReference type="EC" id="4.1.99.3" evidence="7"/>
<dbReference type="KEGG" id="salh:HMF8227_02402"/>
<evidence type="ECO:0000256" key="4">
    <source>
        <dbReference type="PIRSR" id="PIRSR602081-1"/>
    </source>
</evidence>
<dbReference type="GO" id="GO:0009416">
    <property type="term" value="P:response to light stimulus"/>
    <property type="evidence" value="ECO:0007669"/>
    <property type="project" value="TreeGrafter"/>
</dbReference>
<dbReference type="Pfam" id="PF03441">
    <property type="entry name" value="FAD_binding_7"/>
    <property type="match status" value="1"/>
</dbReference>
<evidence type="ECO:0000256" key="1">
    <source>
        <dbReference type="ARBA" id="ARBA00001932"/>
    </source>
</evidence>
<dbReference type="EMBL" id="CP029347">
    <property type="protein sequence ID" value="AWL12854.1"/>
    <property type="molecule type" value="Genomic_DNA"/>
</dbReference>
<dbReference type="Gene3D" id="1.25.40.80">
    <property type="match status" value="1"/>
</dbReference>
<dbReference type="PANTHER" id="PTHR11455:SF9">
    <property type="entry name" value="CRYPTOCHROME CIRCADIAN CLOCK 5 ISOFORM X1"/>
    <property type="match status" value="1"/>
</dbReference>
<comment type="cofactor">
    <cofactor evidence="4">
        <name>FAD</name>
        <dbReference type="ChEBI" id="CHEBI:57692"/>
    </cofactor>
    <text evidence="4">Binds 1 FAD per subunit.</text>
</comment>
<keyword evidence="7" id="KW-0456">Lyase</keyword>
<feature type="binding site" evidence="4">
    <location>
        <position position="212"/>
    </location>
    <ligand>
        <name>FAD</name>
        <dbReference type="ChEBI" id="CHEBI:57692"/>
    </ligand>
</feature>
<keyword evidence="8" id="KW-1185">Reference proteome</keyword>
<dbReference type="PROSITE" id="PS51645">
    <property type="entry name" value="PHR_CRY_ALPHA_BETA"/>
    <property type="match status" value="1"/>
</dbReference>
<feature type="domain" description="Photolyase/cryptochrome alpha/beta" evidence="6">
    <location>
        <begin position="3"/>
        <end position="133"/>
    </location>
</feature>
<reference evidence="7 8" key="1">
    <citation type="submission" date="2018-05" db="EMBL/GenBank/DDBJ databases">
        <title>Salinimonas sp. HMF8227 Genome sequencing and assembly.</title>
        <authorList>
            <person name="Kang H."/>
            <person name="Kang J."/>
            <person name="Cha I."/>
            <person name="Kim H."/>
            <person name="Joh K."/>
        </authorList>
    </citation>
    <scope>NUCLEOTIDE SEQUENCE [LARGE SCALE GENOMIC DNA]</scope>
    <source>
        <strain evidence="7 8">HMF8227</strain>
    </source>
</reference>
<gene>
    <name evidence="7" type="ORF">HMF8227_02402</name>
</gene>
<evidence type="ECO:0000256" key="3">
    <source>
        <dbReference type="ARBA" id="ARBA00022827"/>
    </source>
</evidence>
<feature type="binding site" evidence="4">
    <location>
        <begin position="226"/>
        <end position="230"/>
    </location>
    <ligand>
        <name>FAD</name>
        <dbReference type="ChEBI" id="CHEBI:57692"/>
    </ligand>
</feature>
<keyword evidence="2 4" id="KW-0285">Flavoprotein</keyword>
<keyword evidence="3 4" id="KW-0274">FAD</keyword>
<dbReference type="OrthoDB" id="9772484at2"/>
<sequence>MTDVNLVWLKRDLRLSDHQALWHACQQGKPVVVFHLFEPEYWQLPDTSYRQWRFILQSLGSLRQAFSKNGGHLSFYQGDIIATLRKIAQHCRISGLYSHEETGNHWTYQRDTRVSHWCQQHAIPWYQYQQFAVKRGPINRDNWDSFWHRVMDVAPCPMPALRSTRLGPGASEHANASYPGNDQLAAKTAQFGGIQTGERLLESFLAERHTNYLRDVSSPSRGQQYSSRLSPYLAYGCLSLRQVVLKTRQSLLKEETKRTLQAFKSRLHWHCHFIQKLETSPEYERTAIHPDLRGIRTDNFDGDRFKAWAEGQTGIPFVDACMRYLRHTGWLPFRLRAMLTAFSSYHLWLPWQHPAQYLASLFTDYEPGIHYPQIQMQSGTTGMNPFRIYNPIKQGQRLDPDGHFIRRWLPELAHLGNSFIHQPWLCAHVSPDCYPAPIVEVSSAARLARQKLAVHYRQHVSANHTQKVIKTHASRRREGSRRAPPTQHSNQLDLF</sequence>
<evidence type="ECO:0000259" key="6">
    <source>
        <dbReference type="PROSITE" id="PS51645"/>
    </source>
</evidence>
<dbReference type="SUPFAM" id="SSF48173">
    <property type="entry name" value="Cryptochrome/photolyase FAD-binding domain"/>
    <property type="match status" value="1"/>
</dbReference>
<dbReference type="InterPro" id="IPR002081">
    <property type="entry name" value="Cryptochrome/DNA_photolyase_1"/>
</dbReference>
<evidence type="ECO:0000313" key="7">
    <source>
        <dbReference type="EMBL" id="AWL12854.1"/>
    </source>
</evidence>
<dbReference type="Gene3D" id="1.10.579.10">
    <property type="entry name" value="DNA Cyclobutane Dipyrimidine Photolyase, subunit A, domain 3"/>
    <property type="match status" value="1"/>
</dbReference>
<dbReference type="RefSeq" id="WP_109340389.1">
    <property type="nucleotide sequence ID" value="NZ_CP029347.1"/>
</dbReference>
<proteinExistence type="predicted"/>
<dbReference type="GO" id="GO:0003677">
    <property type="term" value="F:DNA binding"/>
    <property type="evidence" value="ECO:0007669"/>
    <property type="project" value="TreeGrafter"/>
</dbReference>
<dbReference type="AlphaFoldDB" id="A0A2S2E5C3"/>
<feature type="compositionally biased region" description="Polar residues" evidence="5">
    <location>
        <begin position="486"/>
        <end position="495"/>
    </location>
</feature>
<accession>A0A2S2E5C3</accession>
<feature type="binding site" evidence="4">
    <location>
        <position position="263"/>
    </location>
    <ligand>
        <name>FAD</name>
        <dbReference type="ChEBI" id="CHEBI:57692"/>
    </ligand>
</feature>
<dbReference type="InterPro" id="IPR036134">
    <property type="entry name" value="Crypto/Photolyase_FAD-like_sf"/>
</dbReference>
<dbReference type="Gene3D" id="3.40.50.620">
    <property type="entry name" value="HUPs"/>
    <property type="match status" value="1"/>
</dbReference>
<dbReference type="InterPro" id="IPR006050">
    <property type="entry name" value="DNA_photolyase_N"/>
</dbReference>
<dbReference type="GO" id="GO:0071949">
    <property type="term" value="F:FAD binding"/>
    <property type="evidence" value="ECO:0007669"/>
    <property type="project" value="TreeGrafter"/>
</dbReference>
<dbReference type="InterPro" id="IPR014729">
    <property type="entry name" value="Rossmann-like_a/b/a_fold"/>
</dbReference>
<dbReference type="Proteomes" id="UP000245728">
    <property type="component" value="Chromosome"/>
</dbReference>
<evidence type="ECO:0000256" key="5">
    <source>
        <dbReference type="SAM" id="MobiDB-lite"/>
    </source>
</evidence>
<organism evidence="7 8">
    <name type="scientific">Saliniradius amylolyticus</name>
    <dbReference type="NCBI Taxonomy" id="2183582"/>
    <lineage>
        <taxon>Bacteria</taxon>
        <taxon>Pseudomonadati</taxon>
        <taxon>Pseudomonadota</taxon>
        <taxon>Gammaproteobacteria</taxon>
        <taxon>Alteromonadales</taxon>
        <taxon>Alteromonadaceae</taxon>
        <taxon>Saliniradius</taxon>
    </lineage>
</organism>
<dbReference type="InterPro" id="IPR036155">
    <property type="entry name" value="Crypto/Photolyase_N_sf"/>
</dbReference>
<feature type="region of interest" description="Disordered" evidence="5">
    <location>
        <begin position="463"/>
        <end position="495"/>
    </location>
</feature>
<name>A0A2S2E5C3_9ALTE</name>
<protein>
    <submittedName>
        <fullName evidence="7">Deoxyribodipyrimidine photo-lyase</fullName>
        <ecNumber evidence="7">4.1.99.3</ecNumber>
    </submittedName>
</protein>
<dbReference type="Pfam" id="PF00875">
    <property type="entry name" value="DNA_photolyase"/>
    <property type="match status" value="1"/>
</dbReference>
<dbReference type="GO" id="GO:0003904">
    <property type="term" value="F:deoxyribodipyrimidine photo-lyase activity"/>
    <property type="evidence" value="ECO:0007669"/>
    <property type="project" value="UniProtKB-EC"/>
</dbReference>
<dbReference type="SUPFAM" id="SSF52425">
    <property type="entry name" value="Cryptochrome/photolyase, N-terminal domain"/>
    <property type="match status" value="1"/>
</dbReference>
<evidence type="ECO:0000313" key="8">
    <source>
        <dbReference type="Proteomes" id="UP000245728"/>
    </source>
</evidence>
<dbReference type="InterPro" id="IPR005101">
    <property type="entry name" value="Cryptochr/Photolyase_FAD-bd"/>
</dbReference>
<comment type="cofactor">
    <cofactor evidence="1">
        <name>(6R)-5,10-methylene-5,6,7,8-tetrahydrofolate</name>
        <dbReference type="ChEBI" id="CHEBI:15636"/>
    </cofactor>
</comment>